<proteinExistence type="predicted"/>
<sequence length="461" mass="50884">MQREDGSSEHVGVARYAPMPSRPGRRSSLSDVTYADSSRGSGSPRVSASRPTALEGQVRTLKSQLELTQQQLLEARRITPGAARPSFEQPASARRVNELEQQLQLKENEIALQQEIHELQEQLKFAAESRRRLQGLQLGSSESLASPTRDGAALASPASAIDGEMPPSLLKQDIARLQSELLDLQQASQTQDAEIERLRAKVAERDQKLCWLQSAIQDGDLNRLTESLGQGKGLDLEAAGGLQQQLQHNREEVHRVQQELQEAKDRLQASEDTKRMLTTQVMVGHLPEGWNAHMLALQLSKLMPQALAVMEAQQQDLNLIHAHEQSPFFEQHDRFSWLEVNLAAAEDLIYRTLMPFHHLDNALASSCGSHMSAEQPSVLATELLASIQAARARLWALISSGDPSHCAQPSSIPTVQGMHSSPLHTAATGRSIRQRAQEGMLWSCCDWIPKATAEAEPATKH</sequence>
<feature type="coiled-coil region" evidence="1">
    <location>
        <begin position="239"/>
        <end position="280"/>
    </location>
</feature>
<dbReference type="EMBL" id="JALJOQ010000021">
    <property type="protein sequence ID" value="KAK9809314.1"/>
    <property type="molecule type" value="Genomic_DNA"/>
</dbReference>
<feature type="compositionally biased region" description="Polar residues" evidence="2">
    <location>
        <begin position="27"/>
        <end position="50"/>
    </location>
</feature>
<evidence type="ECO:0000313" key="4">
    <source>
        <dbReference type="Proteomes" id="UP001465755"/>
    </source>
</evidence>
<dbReference type="Proteomes" id="UP001465755">
    <property type="component" value="Unassembled WGS sequence"/>
</dbReference>
<evidence type="ECO:0000256" key="1">
    <source>
        <dbReference type="SAM" id="Coils"/>
    </source>
</evidence>
<gene>
    <name evidence="3" type="ORF">WJX73_004158</name>
</gene>
<feature type="region of interest" description="Disordered" evidence="2">
    <location>
        <begin position="76"/>
        <end position="95"/>
    </location>
</feature>
<feature type="coiled-coil region" evidence="1">
    <location>
        <begin position="174"/>
        <end position="201"/>
    </location>
</feature>
<comment type="caution">
    <text evidence="3">The sequence shown here is derived from an EMBL/GenBank/DDBJ whole genome shotgun (WGS) entry which is preliminary data.</text>
</comment>
<keyword evidence="4" id="KW-1185">Reference proteome</keyword>
<reference evidence="3 4" key="1">
    <citation type="journal article" date="2024" name="Nat. Commun.">
        <title>Phylogenomics reveals the evolutionary origins of lichenization in chlorophyte algae.</title>
        <authorList>
            <person name="Puginier C."/>
            <person name="Libourel C."/>
            <person name="Otte J."/>
            <person name="Skaloud P."/>
            <person name="Haon M."/>
            <person name="Grisel S."/>
            <person name="Petersen M."/>
            <person name="Berrin J.G."/>
            <person name="Delaux P.M."/>
            <person name="Dal Grande F."/>
            <person name="Keller J."/>
        </authorList>
    </citation>
    <scope>NUCLEOTIDE SEQUENCE [LARGE SCALE GENOMIC DNA]</scope>
    <source>
        <strain evidence="3 4">SAG 2036</strain>
    </source>
</reference>
<dbReference type="AlphaFoldDB" id="A0AAW1PMI8"/>
<protein>
    <submittedName>
        <fullName evidence="3">Uncharacterized protein</fullName>
    </submittedName>
</protein>
<feature type="region of interest" description="Disordered" evidence="2">
    <location>
        <begin position="1"/>
        <end position="52"/>
    </location>
</feature>
<name>A0AAW1PMI8_9CHLO</name>
<evidence type="ECO:0000313" key="3">
    <source>
        <dbReference type="EMBL" id="KAK9809314.1"/>
    </source>
</evidence>
<evidence type="ECO:0000256" key="2">
    <source>
        <dbReference type="SAM" id="MobiDB-lite"/>
    </source>
</evidence>
<accession>A0AAW1PMI8</accession>
<keyword evidence="1" id="KW-0175">Coiled coil</keyword>
<organism evidence="3 4">
    <name type="scientific">Symbiochloris irregularis</name>
    <dbReference type="NCBI Taxonomy" id="706552"/>
    <lineage>
        <taxon>Eukaryota</taxon>
        <taxon>Viridiplantae</taxon>
        <taxon>Chlorophyta</taxon>
        <taxon>core chlorophytes</taxon>
        <taxon>Trebouxiophyceae</taxon>
        <taxon>Trebouxiales</taxon>
        <taxon>Trebouxiaceae</taxon>
        <taxon>Symbiochloris</taxon>
    </lineage>
</organism>